<dbReference type="InterPro" id="IPR036322">
    <property type="entry name" value="WD40_repeat_dom_sf"/>
</dbReference>
<dbReference type="Pfam" id="PF21031">
    <property type="entry name" value="WDR54"/>
    <property type="match status" value="1"/>
</dbReference>
<protein>
    <recommendedName>
        <fullName evidence="4">WD repeat-containing protein 54 beta-propeller domain-containing protein</fullName>
    </recommendedName>
</protein>
<feature type="domain" description="WD repeat-containing protein 54 beta-propeller" evidence="4">
    <location>
        <begin position="16"/>
        <end position="330"/>
    </location>
</feature>
<organism evidence="5 6">
    <name type="scientific">Chlamydomonas incerta</name>
    <dbReference type="NCBI Taxonomy" id="51695"/>
    <lineage>
        <taxon>Eukaryota</taxon>
        <taxon>Viridiplantae</taxon>
        <taxon>Chlorophyta</taxon>
        <taxon>core chlorophytes</taxon>
        <taxon>Chlorophyceae</taxon>
        <taxon>CS clade</taxon>
        <taxon>Chlamydomonadales</taxon>
        <taxon>Chlamydomonadaceae</taxon>
        <taxon>Chlamydomonas</taxon>
    </lineage>
</organism>
<sequence>MKPSPSLIYNNLASCAGSLLYAHIRQACTFALSGMSSSGVPVAVRKVESQHSDVIHSVAACHHNAAAFVVLATDAGIQIWDKSMTHLLHVVPLPPAAAAGAPGLPPRHGAFARGAAINVAADGTPHIAFGTSAGGVYLLELNETEGKFRGMPVALPPHHTSPITAIGSPYQSRQGKWSEDLGCYLATCDEDGGIAVWEAGNTGPGGCTLVSSVPATGVPVVAVAVRRDIVVAARLDGAVQLYGLRDGKLRADLGAHSRFISGMDIHPTKDIIATVSEDCSLGVWALPIGGAKADCLLSVCWMHAALTGVAFCGPAGDDVAVVAYDTDEAHVYKWAS</sequence>
<dbReference type="SMART" id="SM00320">
    <property type="entry name" value="WD40"/>
    <property type="match status" value="4"/>
</dbReference>
<dbReference type="InterPro" id="IPR049546">
    <property type="entry name" value="WDR54_beta_prop"/>
</dbReference>
<comment type="caution">
    <text evidence="5">The sequence shown here is derived from an EMBL/GenBank/DDBJ whole genome shotgun (WGS) entry which is preliminary data.</text>
</comment>
<evidence type="ECO:0000256" key="2">
    <source>
        <dbReference type="ARBA" id="ARBA00022737"/>
    </source>
</evidence>
<name>A0A835T9U2_CHLIN</name>
<evidence type="ECO:0000256" key="3">
    <source>
        <dbReference type="PROSITE-ProRule" id="PRU00221"/>
    </source>
</evidence>
<feature type="repeat" description="WD" evidence="3">
    <location>
        <begin position="253"/>
        <end position="284"/>
    </location>
</feature>
<evidence type="ECO:0000259" key="4">
    <source>
        <dbReference type="Pfam" id="PF21031"/>
    </source>
</evidence>
<dbReference type="OrthoDB" id="756370at2759"/>
<dbReference type="EMBL" id="JAEHOC010000005">
    <property type="protein sequence ID" value="KAG2441474.1"/>
    <property type="molecule type" value="Genomic_DNA"/>
</dbReference>
<dbReference type="PANTHER" id="PTHR19854:SF1">
    <property type="entry name" value="GUANINE NUCLEOTIDE-BINDING PROTEIN SUBUNIT BETA-LIKE PROTEIN 1"/>
    <property type="match status" value="1"/>
</dbReference>
<dbReference type="InterPro" id="IPR015943">
    <property type="entry name" value="WD40/YVTN_repeat-like_dom_sf"/>
</dbReference>
<keyword evidence="1 3" id="KW-0853">WD repeat</keyword>
<dbReference type="PANTHER" id="PTHR19854">
    <property type="entry name" value="TRANSDUCIN BETA-LIKE 3"/>
    <property type="match status" value="1"/>
</dbReference>
<reference evidence="5" key="1">
    <citation type="journal article" date="2020" name="bioRxiv">
        <title>Comparative genomics of Chlamydomonas.</title>
        <authorList>
            <person name="Craig R.J."/>
            <person name="Hasan A.R."/>
            <person name="Ness R.W."/>
            <person name="Keightley P.D."/>
        </authorList>
    </citation>
    <scope>NUCLEOTIDE SEQUENCE</scope>
    <source>
        <strain evidence="5">SAG 7.73</strain>
    </source>
</reference>
<evidence type="ECO:0000313" key="6">
    <source>
        <dbReference type="Proteomes" id="UP000650467"/>
    </source>
</evidence>
<dbReference type="SUPFAM" id="SSF50978">
    <property type="entry name" value="WD40 repeat-like"/>
    <property type="match status" value="1"/>
</dbReference>
<dbReference type="Proteomes" id="UP000650467">
    <property type="component" value="Unassembled WGS sequence"/>
</dbReference>
<proteinExistence type="predicted"/>
<dbReference type="InterPro" id="IPR001680">
    <property type="entry name" value="WD40_rpt"/>
</dbReference>
<dbReference type="Gene3D" id="2.130.10.10">
    <property type="entry name" value="YVTN repeat-like/Quinoprotein amine dehydrogenase"/>
    <property type="match status" value="1"/>
</dbReference>
<keyword evidence="6" id="KW-1185">Reference proteome</keyword>
<gene>
    <name evidence="5" type="ORF">HXX76_003096</name>
</gene>
<accession>A0A835T9U2</accession>
<dbReference type="PROSITE" id="PS50082">
    <property type="entry name" value="WD_REPEATS_2"/>
    <property type="match status" value="1"/>
</dbReference>
<evidence type="ECO:0000256" key="1">
    <source>
        <dbReference type="ARBA" id="ARBA00022574"/>
    </source>
</evidence>
<keyword evidence="2" id="KW-0677">Repeat</keyword>
<dbReference type="AlphaFoldDB" id="A0A835T9U2"/>
<evidence type="ECO:0000313" key="5">
    <source>
        <dbReference type="EMBL" id="KAG2441474.1"/>
    </source>
</evidence>